<proteinExistence type="inferred from homology"/>
<feature type="signal peptide" evidence="6">
    <location>
        <begin position="1"/>
        <end position="26"/>
    </location>
</feature>
<comment type="subcellular location">
    <subcellularLocation>
        <location evidence="1">Periplasm</location>
    </subcellularLocation>
</comment>
<dbReference type="Gene3D" id="3.40.190.170">
    <property type="entry name" value="Bacterial extracellular solute-binding protein, family 7"/>
    <property type="match status" value="1"/>
</dbReference>
<dbReference type="InterPro" id="IPR018389">
    <property type="entry name" value="DctP_fam"/>
</dbReference>
<evidence type="ECO:0000256" key="1">
    <source>
        <dbReference type="ARBA" id="ARBA00004418"/>
    </source>
</evidence>
<dbReference type="Proteomes" id="UP001438953">
    <property type="component" value="Unassembled WGS sequence"/>
</dbReference>
<reference evidence="7 8" key="1">
    <citation type="submission" date="2024-06" db="EMBL/GenBank/DDBJ databases">
        <title>Thioclava kandeliae sp. nov. from a rhizosphere soil sample of Kandelia candel in a mangrove.</title>
        <authorList>
            <person name="Mu T."/>
        </authorList>
    </citation>
    <scope>NUCLEOTIDE SEQUENCE [LARGE SCALE GENOMIC DNA]</scope>
    <source>
        <strain evidence="7 8">CPCC 100088</strain>
    </source>
</reference>
<dbReference type="RefSeq" id="WP_339113160.1">
    <property type="nucleotide sequence ID" value="NZ_JAYWLC010000007.1"/>
</dbReference>
<dbReference type="NCBIfam" id="NF037995">
    <property type="entry name" value="TRAP_S1"/>
    <property type="match status" value="1"/>
</dbReference>
<evidence type="ECO:0000313" key="8">
    <source>
        <dbReference type="Proteomes" id="UP001438953"/>
    </source>
</evidence>
<gene>
    <name evidence="7" type="primary">dctP</name>
    <name evidence="7" type="ORF">VSX56_10730</name>
</gene>
<keyword evidence="8" id="KW-1185">Reference proteome</keyword>
<dbReference type="Pfam" id="PF03480">
    <property type="entry name" value="DctP"/>
    <property type="match status" value="1"/>
</dbReference>
<name>A0ABV1SHN0_9RHOB</name>
<dbReference type="PANTHER" id="PTHR33376">
    <property type="match status" value="1"/>
</dbReference>
<dbReference type="InterPro" id="IPR038404">
    <property type="entry name" value="TRAP_DctP_sf"/>
</dbReference>
<evidence type="ECO:0000256" key="2">
    <source>
        <dbReference type="ARBA" id="ARBA00009023"/>
    </source>
</evidence>
<keyword evidence="3" id="KW-0813">Transport</keyword>
<keyword evidence="4 6" id="KW-0732">Signal</keyword>
<evidence type="ECO:0000256" key="5">
    <source>
        <dbReference type="ARBA" id="ARBA00022764"/>
    </source>
</evidence>
<organism evidence="7 8">
    <name type="scientific">Thioclava kandeliae</name>
    <dbReference type="NCBI Taxonomy" id="3070818"/>
    <lineage>
        <taxon>Bacteria</taxon>
        <taxon>Pseudomonadati</taxon>
        <taxon>Pseudomonadota</taxon>
        <taxon>Alphaproteobacteria</taxon>
        <taxon>Rhodobacterales</taxon>
        <taxon>Paracoccaceae</taxon>
        <taxon>Thioclava</taxon>
    </lineage>
</organism>
<evidence type="ECO:0000256" key="6">
    <source>
        <dbReference type="SAM" id="SignalP"/>
    </source>
</evidence>
<evidence type="ECO:0000256" key="3">
    <source>
        <dbReference type="ARBA" id="ARBA00022448"/>
    </source>
</evidence>
<comment type="similarity">
    <text evidence="2">Belongs to the bacterial solute-binding protein 7 family.</text>
</comment>
<dbReference type="EMBL" id="JAYWLC010000007">
    <property type="protein sequence ID" value="MER5172250.1"/>
    <property type="molecule type" value="Genomic_DNA"/>
</dbReference>
<comment type="caution">
    <text evidence="7">The sequence shown here is derived from an EMBL/GenBank/DDBJ whole genome shotgun (WGS) entry which is preliminary data.</text>
</comment>
<protein>
    <submittedName>
        <fullName evidence="7">TRAP transporter substrate-binding protein DctP</fullName>
    </submittedName>
</protein>
<evidence type="ECO:0000256" key="4">
    <source>
        <dbReference type="ARBA" id="ARBA00022729"/>
    </source>
</evidence>
<feature type="chain" id="PRO_5046828752" evidence="6">
    <location>
        <begin position="27"/>
        <end position="332"/>
    </location>
</feature>
<accession>A0ABV1SHN0</accession>
<dbReference type="PANTHER" id="PTHR33376:SF7">
    <property type="entry name" value="C4-DICARBOXYLATE-BINDING PROTEIN DCTB"/>
    <property type="match status" value="1"/>
</dbReference>
<sequence>MSIKTILRATTAAAFCAVAGFAPAHAKDSFMLAHAMNTEHVFHSISEEFIADMGDDVSIDYHPAGDLGDWTSLFEQTMQGVVPMTLTWGASEFDQRLDLSWLGYVVDNWDDAKRVYGPGSEMLEVYNDILHDMDLHAIGLIPTDFGSVVIRKGVKARPVNFPADGAGVKIRVPGVAIAVDRFSNLGFSAVPIPLAEVYTALQLGTVDARAFSTAVETYDMRDVLDANILTNDYFETAFWLVNKDWWDNLPEDERNEIQANADKVIDHAWADAQSKSEDFLQKSADAGVEIVHLNDDQMAAAKEIVYATEWPEMEKIVGPEIMGKLRKAAGIE</sequence>
<keyword evidence="5" id="KW-0574">Periplasm</keyword>
<evidence type="ECO:0000313" key="7">
    <source>
        <dbReference type="EMBL" id="MER5172250.1"/>
    </source>
</evidence>